<dbReference type="InterPro" id="IPR036280">
    <property type="entry name" value="Multihaem_cyt_sf"/>
</dbReference>
<dbReference type="Pfam" id="PF17764">
    <property type="entry name" value="PriA_3primeBD"/>
    <property type="match status" value="1"/>
</dbReference>
<feature type="region of interest" description="Disordered" evidence="9">
    <location>
        <begin position="127"/>
        <end position="177"/>
    </location>
</feature>
<feature type="binding site" evidence="8">
    <location>
        <position position="449"/>
    </location>
    <ligand>
        <name>Zn(2+)</name>
        <dbReference type="ChEBI" id="CHEBI:29105"/>
        <label>1</label>
    </ligand>
</feature>
<dbReference type="Gene3D" id="3.40.50.300">
    <property type="entry name" value="P-loop containing nucleotide triphosphate hydrolases"/>
    <property type="match status" value="1"/>
</dbReference>
<dbReference type="InterPro" id="IPR042115">
    <property type="entry name" value="PriA_3primeBD_sf"/>
</dbReference>
<feature type="binding site" evidence="8">
    <location>
        <position position="458"/>
    </location>
    <ligand>
        <name>Zn(2+)</name>
        <dbReference type="ChEBI" id="CHEBI:29105"/>
        <label>2</label>
    </ligand>
</feature>
<evidence type="ECO:0000256" key="3">
    <source>
        <dbReference type="ARBA" id="ARBA00022723"/>
    </source>
</evidence>
<feature type="compositionally biased region" description="Low complexity" evidence="9">
    <location>
        <begin position="152"/>
        <end position="171"/>
    </location>
</feature>
<evidence type="ECO:0000313" key="11">
    <source>
        <dbReference type="EMBL" id="MBD9700404.1"/>
    </source>
</evidence>
<comment type="similarity">
    <text evidence="8">Belongs to the helicase family. PriA subfamily.</text>
</comment>
<dbReference type="EMBL" id="JACZDF010000008">
    <property type="protein sequence ID" value="MBD9700404.1"/>
    <property type="molecule type" value="Genomic_DNA"/>
</dbReference>
<dbReference type="PANTHER" id="PTHR30580">
    <property type="entry name" value="PRIMOSOMAL PROTEIN N"/>
    <property type="match status" value="1"/>
</dbReference>
<dbReference type="InterPro" id="IPR005259">
    <property type="entry name" value="PriA"/>
</dbReference>
<comment type="subunit">
    <text evidence="8">Component of the replication restart primosome.</text>
</comment>
<evidence type="ECO:0000313" key="12">
    <source>
        <dbReference type="Proteomes" id="UP000642107"/>
    </source>
</evidence>
<dbReference type="Proteomes" id="UP000642107">
    <property type="component" value="Unassembled WGS sequence"/>
</dbReference>
<feature type="binding site" evidence="8">
    <location>
        <position position="473"/>
    </location>
    <ligand>
        <name>Zn(2+)</name>
        <dbReference type="ChEBI" id="CHEBI:29105"/>
        <label>2</label>
    </ligand>
</feature>
<keyword evidence="2 8" id="KW-0235">DNA replication</keyword>
<feature type="binding site" evidence="8">
    <location>
        <position position="485"/>
    </location>
    <ligand>
        <name>Zn(2+)</name>
        <dbReference type="ChEBI" id="CHEBI:29105"/>
        <label>1</label>
    </ligand>
</feature>
<dbReference type="PANTHER" id="PTHR30580:SF0">
    <property type="entry name" value="PRIMOSOMAL PROTEIN N"/>
    <property type="match status" value="1"/>
</dbReference>
<dbReference type="InterPro" id="IPR041222">
    <property type="entry name" value="PriA_3primeBD"/>
</dbReference>
<evidence type="ECO:0000256" key="9">
    <source>
        <dbReference type="SAM" id="MobiDB-lite"/>
    </source>
</evidence>
<feature type="compositionally biased region" description="Polar residues" evidence="9">
    <location>
        <begin position="142"/>
        <end position="151"/>
    </location>
</feature>
<feature type="binding site" evidence="8">
    <location>
        <position position="455"/>
    </location>
    <ligand>
        <name>Zn(2+)</name>
        <dbReference type="ChEBI" id="CHEBI:29105"/>
        <label>2</label>
    </ligand>
</feature>
<dbReference type="InterPro" id="IPR027417">
    <property type="entry name" value="P-loop_NTPase"/>
</dbReference>
<comment type="function">
    <text evidence="8">Initiates the restart of stalled replication forks, which reloads the replicative helicase on sites other than the origin of replication. Recognizes and binds to abandoned replication forks and remodels them to uncover a helicase loading site. Promotes assembly of the primosome at these replication forks.</text>
</comment>
<evidence type="ECO:0000259" key="10">
    <source>
        <dbReference type="Pfam" id="PF17764"/>
    </source>
</evidence>
<feature type="binding site" evidence="8">
    <location>
        <position position="488"/>
    </location>
    <ligand>
        <name>Zn(2+)</name>
        <dbReference type="ChEBI" id="CHEBI:29105"/>
        <label>1</label>
    </ligand>
</feature>
<sequence>MPAPRRRPAPGAQAVTAADDLPVARVVVEVPVLRLDHTYDYLVPVSMADGVTAGVRVKVRFGAQDVDGYVLERLATSEHEGTLRPLRRLVSTEPVLPNASARLCRVVAEHYAGSMSDVVRLAVPPRHARTEDEPLAEAAVTTGEQPHNGSRSPMAPDGPAPGASAPHGSAPTDAGPWSGLAGGEAFLRHAASGAAVRGVWTALPGRWTAGGSVLADDGWEDMVARAVRVVRDSGRGVLVVLPDARDVDRLSRALDAAGLRDATASGRTLPDDVGRAHGYVRLLADDGPAQRYRAFLAALRGHARVVIGTRAAAFAPVAELGLAVVWEDDDPLHAEQRAPYPHVREVLALRSEAEGCALLVAGLGRSVEAQALVRSGWAHEIGAARAVVRERAPRVRALTRVEVAREGPAAVARIPSAAWRIAREGLAQGPVLVQVPRAGYVPVTACGTCREPADCPDCHGPLGLASGSSTPQCRWCGRLAAAWSCPRCHGSTLRSVLVGSERTAEELGRAFTNVPVRISGARSAGGVLATVSGASALVVATPGAEPVAAGGYAAALLLDAGVATAGTQLRTRQDAVRRWLTAASLVRPATAGGVVAVVGDGDEVVTGALVRWDPAGLADRELDERVELGLPPAVRVGALTGPRQAVMAVLAETTLPPGATVLGPVPVTPADGGAPVLGGELGDVRAIVRAPRGEGRLLAASLRAGVAGRGARRGAGTVRLHMDVADLV</sequence>
<dbReference type="SUPFAM" id="SSF48695">
    <property type="entry name" value="Multiheme cytochromes"/>
    <property type="match status" value="1"/>
</dbReference>
<comment type="caution">
    <text evidence="11">The sequence shown here is derived from an EMBL/GenBank/DDBJ whole genome shotgun (WGS) entry which is preliminary data.</text>
</comment>
<keyword evidence="5 8" id="KW-0862">Zinc</keyword>
<name>A0ABR9DU01_9MICO</name>
<evidence type="ECO:0000256" key="1">
    <source>
        <dbReference type="ARBA" id="ARBA00022515"/>
    </source>
</evidence>
<keyword evidence="6 8" id="KW-0067">ATP-binding</keyword>
<feature type="binding site" evidence="8">
    <location>
        <position position="446"/>
    </location>
    <ligand>
        <name>Zn(2+)</name>
        <dbReference type="ChEBI" id="CHEBI:29105"/>
        <label>1</label>
    </ligand>
</feature>
<keyword evidence="1 8" id="KW-0639">Primosome</keyword>
<evidence type="ECO:0000256" key="6">
    <source>
        <dbReference type="ARBA" id="ARBA00022840"/>
    </source>
</evidence>
<protein>
    <recommendedName>
        <fullName evidence="8">Probable replication restart protein PriA</fullName>
    </recommendedName>
    <alternativeName>
        <fullName evidence="8">Putative ATP-dependent DNA helicase PriA</fullName>
    </alternativeName>
</protein>
<evidence type="ECO:0000256" key="2">
    <source>
        <dbReference type="ARBA" id="ARBA00022705"/>
    </source>
</evidence>
<comment type="cofactor">
    <cofactor evidence="8">
        <name>Zn(2+)</name>
        <dbReference type="ChEBI" id="CHEBI:29105"/>
    </cofactor>
    <text evidence="8">Binds 2 zinc ions per subunit.</text>
</comment>
<keyword evidence="3 8" id="KW-0479">Metal-binding</keyword>
<keyword evidence="7 8" id="KW-0238">DNA-binding</keyword>
<dbReference type="Gene3D" id="3.40.1440.60">
    <property type="entry name" value="PriA, 3(prime) DNA-binding domain"/>
    <property type="match status" value="1"/>
</dbReference>
<proteinExistence type="inferred from homology"/>
<evidence type="ECO:0000256" key="4">
    <source>
        <dbReference type="ARBA" id="ARBA00022741"/>
    </source>
</evidence>
<keyword evidence="4 8" id="KW-0547">Nucleotide-binding</keyword>
<evidence type="ECO:0000256" key="5">
    <source>
        <dbReference type="ARBA" id="ARBA00022833"/>
    </source>
</evidence>
<evidence type="ECO:0000256" key="8">
    <source>
        <dbReference type="HAMAP-Rule" id="MF_00983"/>
    </source>
</evidence>
<feature type="binding site" evidence="8">
    <location>
        <position position="476"/>
    </location>
    <ligand>
        <name>Zn(2+)</name>
        <dbReference type="ChEBI" id="CHEBI:29105"/>
        <label>2</label>
    </ligand>
</feature>
<comment type="caution">
    <text evidence="8">As this protein does not have any detectable helicase domains, it probably does not have helicase activity.</text>
</comment>
<organism evidence="11 12">
    <name type="scientific">Flavimobilis rhizosphaerae</name>
    <dbReference type="NCBI Taxonomy" id="2775421"/>
    <lineage>
        <taxon>Bacteria</taxon>
        <taxon>Bacillati</taxon>
        <taxon>Actinomycetota</taxon>
        <taxon>Actinomycetes</taxon>
        <taxon>Micrococcales</taxon>
        <taxon>Jonesiaceae</taxon>
        <taxon>Flavimobilis</taxon>
    </lineage>
</organism>
<keyword evidence="12" id="KW-1185">Reference proteome</keyword>
<accession>A0ABR9DU01</accession>
<gene>
    <name evidence="8" type="primary">priA</name>
    <name evidence="11" type="ORF">IGS67_13065</name>
</gene>
<feature type="domain" description="Primosomal protein N' 3' DNA-binding" evidence="10">
    <location>
        <begin position="25"/>
        <end position="124"/>
    </location>
</feature>
<dbReference type="HAMAP" id="MF_00983">
    <property type="entry name" value="PriA"/>
    <property type="match status" value="1"/>
</dbReference>
<evidence type="ECO:0000256" key="7">
    <source>
        <dbReference type="ARBA" id="ARBA00023125"/>
    </source>
</evidence>
<reference evidence="11 12" key="1">
    <citation type="submission" date="2020-09" db="EMBL/GenBank/DDBJ databases">
        <title>Flavimobilis rhizosphaerae sp. nov., isolated from rhizosphere soil of Spartina alterniflora.</title>
        <authorList>
            <person name="Hanqin C."/>
        </authorList>
    </citation>
    <scope>NUCLEOTIDE SEQUENCE [LARGE SCALE GENOMIC DNA]</scope>
    <source>
        <strain evidence="11 12">GY 10621</strain>
    </source>
</reference>